<dbReference type="InterPro" id="IPR051471">
    <property type="entry name" value="Bacterial_PTS_sugar_comp"/>
</dbReference>
<dbReference type="PANTHER" id="PTHR33799:SF1">
    <property type="entry name" value="PTS SYSTEM MANNOSE-SPECIFIC EIIAB COMPONENT-RELATED"/>
    <property type="match status" value="1"/>
</dbReference>
<dbReference type="EMBL" id="JBHSBU010000001">
    <property type="protein sequence ID" value="MFC4160490.1"/>
    <property type="molecule type" value="Genomic_DNA"/>
</dbReference>
<keyword evidence="1" id="KW-0808">Transferase</keyword>
<dbReference type="PROSITE" id="PS51096">
    <property type="entry name" value="PTS_EIIA_TYPE_4"/>
    <property type="match status" value="1"/>
</dbReference>
<accession>A0ABV8MU60</accession>
<reference evidence="4" key="1">
    <citation type="journal article" date="2019" name="Int. J. Syst. Evol. Microbiol.">
        <title>The Global Catalogue of Microorganisms (GCM) 10K type strain sequencing project: providing services to taxonomists for standard genome sequencing and annotation.</title>
        <authorList>
            <consortium name="The Broad Institute Genomics Platform"/>
            <consortium name="The Broad Institute Genome Sequencing Center for Infectious Disease"/>
            <person name="Wu L."/>
            <person name="Ma J."/>
        </authorList>
    </citation>
    <scope>NUCLEOTIDE SEQUENCE [LARGE SCALE GENOMIC DNA]</scope>
    <source>
        <strain evidence="4">LMG 29894</strain>
    </source>
</reference>
<dbReference type="InterPro" id="IPR004701">
    <property type="entry name" value="PTS_EIIA_man-typ"/>
</dbReference>
<protein>
    <submittedName>
        <fullName evidence="3">PTS sugar transporter subunit IIA</fullName>
    </submittedName>
</protein>
<dbReference type="Proteomes" id="UP001595791">
    <property type="component" value="Unassembled WGS sequence"/>
</dbReference>
<dbReference type="Pfam" id="PF03610">
    <property type="entry name" value="EIIA-man"/>
    <property type="match status" value="1"/>
</dbReference>
<proteinExistence type="predicted"/>
<evidence type="ECO:0000313" key="3">
    <source>
        <dbReference type="EMBL" id="MFC4160490.1"/>
    </source>
</evidence>
<gene>
    <name evidence="3" type="ORF">ACFOW7_14200</name>
</gene>
<organism evidence="3 4">
    <name type="scientific">Chitinimonas lacunae</name>
    <dbReference type="NCBI Taxonomy" id="1963018"/>
    <lineage>
        <taxon>Bacteria</taxon>
        <taxon>Pseudomonadati</taxon>
        <taxon>Pseudomonadota</taxon>
        <taxon>Betaproteobacteria</taxon>
        <taxon>Neisseriales</taxon>
        <taxon>Chitinibacteraceae</taxon>
        <taxon>Chitinimonas</taxon>
    </lineage>
</organism>
<dbReference type="PANTHER" id="PTHR33799">
    <property type="entry name" value="PTS PERMEASE-RELATED-RELATED"/>
    <property type="match status" value="1"/>
</dbReference>
<comment type="caution">
    <text evidence="3">The sequence shown here is derived from an EMBL/GenBank/DDBJ whole genome shotgun (WGS) entry which is preliminary data.</text>
</comment>
<keyword evidence="3" id="KW-0813">Transport</keyword>
<feature type="domain" description="PTS EIIA type-4" evidence="2">
    <location>
        <begin position="1"/>
        <end position="123"/>
    </location>
</feature>
<keyword evidence="3" id="KW-0762">Sugar transport</keyword>
<keyword evidence="4" id="KW-1185">Reference proteome</keyword>
<dbReference type="Gene3D" id="3.40.50.510">
    <property type="entry name" value="Phosphotransferase system, mannose-type IIA component"/>
    <property type="match status" value="1"/>
</dbReference>
<dbReference type="InterPro" id="IPR036662">
    <property type="entry name" value="PTS_EIIA_man-typ_sf"/>
</dbReference>
<name>A0ABV8MU60_9NEIS</name>
<dbReference type="SUPFAM" id="SSF53062">
    <property type="entry name" value="PTS system fructose IIA component-like"/>
    <property type="match status" value="1"/>
</dbReference>
<evidence type="ECO:0000313" key="4">
    <source>
        <dbReference type="Proteomes" id="UP001595791"/>
    </source>
</evidence>
<evidence type="ECO:0000259" key="2">
    <source>
        <dbReference type="PROSITE" id="PS51096"/>
    </source>
</evidence>
<dbReference type="RefSeq" id="WP_378165381.1">
    <property type="nucleotide sequence ID" value="NZ_JBHSBU010000001.1"/>
</dbReference>
<sequence length="137" mass="14789">MVGFLLLTHYGLGESLAECAAHVLGRPLPQLRHLAVNRQDDPDILLARAREFVQALDDGAGVLVLTDIYGGTPSNIAYRMIEPGRIEACAGINLPMLVRALSYSHEPLEVVVSKAITGGLEGVMYMLPPVARERGLD</sequence>
<evidence type="ECO:0000256" key="1">
    <source>
        <dbReference type="ARBA" id="ARBA00022679"/>
    </source>
</evidence>